<name>A0ABR9ZYI9_9FIRM</name>
<gene>
    <name evidence="1" type="ORF">ISU02_19150</name>
</gene>
<reference evidence="1 2" key="1">
    <citation type="submission" date="2020-11" db="EMBL/GenBank/DDBJ databases">
        <title>Fusibacter basophilias sp. nov.</title>
        <authorList>
            <person name="Qiu D."/>
        </authorList>
    </citation>
    <scope>NUCLEOTIDE SEQUENCE [LARGE SCALE GENOMIC DNA]</scope>
    <source>
        <strain evidence="1 2">Q10-2</strain>
    </source>
</reference>
<dbReference type="RefSeq" id="WP_194703466.1">
    <property type="nucleotide sequence ID" value="NZ_JADKNH010000014.1"/>
</dbReference>
<keyword evidence="2" id="KW-1185">Reference proteome</keyword>
<evidence type="ECO:0000313" key="1">
    <source>
        <dbReference type="EMBL" id="MBF4695223.1"/>
    </source>
</evidence>
<dbReference type="Proteomes" id="UP000614200">
    <property type="component" value="Unassembled WGS sequence"/>
</dbReference>
<proteinExistence type="predicted"/>
<sequence length="83" mass="9428">MNKLKPLNPYEQNVKIDDFMSVSETLIKEANEAGKSIEEDPSKLKHMIKNDLRDNMPPQIYALIGLISSTVEKLEKEQGQIKA</sequence>
<protein>
    <submittedName>
        <fullName evidence="1">Uncharacterized protein</fullName>
    </submittedName>
</protein>
<comment type="caution">
    <text evidence="1">The sequence shown here is derived from an EMBL/GenBank/DDBJ whole genome shotgun (WGS) entry which is preliminary data.</text>
</comment>
<organism evidence="1 2">
    <name type="scientific">Fusibacter ferrireducens</name>
    <dbReference type="NCBI Taxonomy" id="2785058"/>
    <lineage>
        <taxon>Bacteria</taxon>
        <taxon>Bacillati</taxon>
        <taxon>Bacillota</taxon>
        <taxon>Clostridia</taxon>
        <taxon>Eubacteriales</taxon>
        <taxon>Eubacteriales Family XII. Incertae Sedis</taxon>
        <taxon>Fusibacter</taxon>
    </lineage>
</organism>
<evidence type="ECO:0000313" key="2">
    <source>
        <dbReference type="Proteomes" id="UP000614200"/>
    </source>
</evidence>
<accession>A0ABR9ZYI9</accession>
<dbReference type="EMBL" id="JADKNH010000014">
    <property type="protein sequence ID" value="MBF4695223.1"/>
    <property type="molecule type" value="Genomic_DNA"/>
</dbReference>